<keyword evidence="3 5" id="KW-0067">ATP-binding</keyword>
<dbReference type="RefSeq" id="WP_116071514.1">
    <property type="nucleotide sequence ID" value="NZ_BONB01000003.1"/>
</dbReference>
<evidence type="ECO:0000313" key="6">
    <source>
        <dbReference type="Proteomes" id="UP000256913"/>
    </source>
</evidence>
<dbReference type="CDD" id="cd03230">
    <property type="entry name" value="ABC_DR_subfamily_A"/>
    <property type="match status" value="1"/>
</dbReference>
<organism evidence="5 6">
    <name type="scientific">Asanoa ferruginea</name>
    <dbReference type="NCBI Taxonomy" id="53367"/>
    <lineage>
        <taxon>Bacteria</taxon>
        <taxon>Bacillati</taxon>
        <taxon>Actinomycetota</taxon>
        <taxon>Actinomycetes</taxon>
        <taxon>Micromonosporales</taxon>
        <taxon>Micromonosporaceae</taxon>
        <taxon>Asanoa</taxon>
    </lineage>
</organism>
<dbReference type="Proteomes" id="UP000256913">
    <property type="component" value="Unassembled WGS sequence"/>
</dbReference>
<protein>
    <submittedName>
        <fullName evidence="5">ABC-2 type transport system ATP-binding protein</fullName>
    </submittedName>
</protein>
<reference evidence="5 6" key="1">
    <citation type="submission" date="2018-08" db="EMBL/GenBank/DDBJ databases">
        <title>Sequencing the genomes of 1000 actinobacteria strains.</title>
        <authorList>
            <person name="Klenk H.-P."/>
        </authorList>
    </citation>
    <scope>NUCLEOTIDE SEQUENCE [LARGE SCALE GENOMIC DNA]</scope>
    <source>
        <strain evidence="5 6">DSM 44099</strain>
    </source>
</reference>
<dbReference type="GO" id="GO:0005524">
    <property type="term" value="F:ATP binding"/>
    <property type="evidence" value="ECO:0007669"/>
    <property type="project" value="UniProtKB-KW"/>
</dbReference>
<dbReference type="Gene3D" id="3.40.50.300">
    <property type="entry name" value="P-loop containing nucleotide triphosphate hydrolases"/>
    <property type="match status" value="1"/>
</dbReference>
<dbReference type="InterPro" id="IPR003439">
    <property type="entry name" value="ABC_transporter-like_ATP-bd"/>
</dbReference>
<keyword evidence="6" id="KW-1185">Reference proteome</keyword>
<proteinExistence type="predicted"/>
<dbReference type="EMBL" id="QUMQ01000001">
    <property type="protein sequence ID" value="REG00171.1"/>
    <property type="molecule type" value="Genomic_DNA"/>
</dbReference>
<evidence type="ECO:0000259" key="4">
    <source>
        <dbReference type="PROSITE" id="PS50893"/>
    </source>
</evidence>
<comment type="caution">
    <text evidence="5">The sequence shown here is derived from an EMBL/GenBank/DDBJ whole genome shotgun (WGS) entry which is preliminary data.</text>
</comment>
<dbReference type="SUPFAM" id="SSF52540">
    <property type="entry name" value="P-loop containing nucleoside triphosphate hydrolases"/>
    <property type="match status" value="1"/>
</dbReference>
<dbReference type="InterPro" id="IPR051782">
    <property type="entry name" value="ABC_Transporter_VariousFunc"/>
</dbReference>
<evidence type="ECO:0000256" key="1">
    <source>
        <dbReference type="ARBA" id="ARBA00022448"/>
    </source>
</evidence>
<dbReference type="GO" id="GO:0016887">
    <property type="term" value="F:ATP hydrolysis activity"/>
    <property type="evidence" value="ECO:0007669"/>
    <property type="project" value="InterPro"/>
</dbReference>
<dbReference type="PROSITE" id="PS50893">
    <property type="entry name" value="ABC_TRANSPORTER_2"/>
    <property type="match status" value="1"/>
</dbReference>
<gene>
    <name evidence="5" type="ORF">DFJ67_6222</name>
</gene>
<keyword evidence="1" id="KW-0813">Transport</keyword>
<evidence type="ECO:0000256" key="2">
    <source>
        <dbReference type="ARBA" id="ARBA00022741"/>
    </source>
</evidence>
<dbReference type="PANTHER" id="PTHR42939">
    <property type="entry name" value="ABC TRANSPORTER ATP-BINDING PROTEIN ALBC-RELATED"/>
    <property type="match status" value="1"/>
</dbReference>
<dbReference type="InterPro" id="IPR003593">
    <property type="entry name" value="AAA+_ATPase"/>
</dbReference>
<feature type="domain" description="ABC transporter" evidence="4">
    <location>
        <begin position="4"/>
        <end position="229"/>
    </location>
</feature>
<keyword evidence="2" id="KW-0547">Nucleotide-binding</keyword>
<evidence type="ECO:0000313" key="5">
    <source>
        <dbReference type="EMBL" id="REG00171.1"/>
    </source>
</evidence>
<dbReference type="PANTHER" id="PTHR42939:SF1">
    <property type="entry name" value="ABC TRANSPORTER ATP-BINDING PROTEIN ALBC-RELATED"/>
    <property type="match status" value="1"/>
</dbReference>
<dbReference type="InterPro" id="IPR027417">
    <property type="entry name" value="P-loop_NTPase"/>
</dbReference>
<sequence length="295" mass="31690">MTAVETVGLGRRFGRTWALRDCGLSIPEGRVVALVGPNGAGKTTLLNLVAGLIRPSAGSVSRFGEPIRDDTASLRRVAYMAQDSALYPTFTVTDLLTFGRRLNPGWDAELARDRLDRLGIPSRKRVRQLSGGQRAQAALVLALAKRPDLLLLDEPLASLDPLARHDVMAVLMEMVALHGTTIILSSHIIADLVETCDWLVAVNGGRIQISGEIEELLAGHAMVSGPREARTLLPDRLPVVTETTSGRQAQLLTRTGAETFGPAWSTRPPTLDELVRGYLGTPEATALPGPTSVVR</sequence>
<name>A0A3E0A1N8_9ACTN</name>
<dbReference type="OrthoDB" id="9804819at2"/>
<accession>A0A3E0A1N8</accession>
<dbReference type="AlphaFoldDB" id="A0A3E0A1N8"/>
<evidence type="ECO:0000256" key="3">
    <source>
        <dbReference type="ARBA" id="ARBA00022840"/>
    </source>
</evidence>
<dbReference type="SMART" id="SM00382">
    <property type="entry name" value="AAA"/>
    <property type="match status" value="1"/>
</dbReference>
<dbReference type="Pfam" id="PF00005">
    <property type="entry name" value="ABC_tran"/>
    <property type="match status" value="1"/>
</dbReference>